<dbReference type="Pfam" id="PF07393">
    <property type="entry name" value="Sec10_HB"/>
    <property type="match status" value="1"/>
</dbReference>
<feature type="coiled-coil region" evidence="5">
    <location>
        <begin position="57"/>
        <end position="91"/>
    </location>
</feature>
<dbReference type="InterPro" id="IPR048625">
    <property type="entry name" value="Sec10_N"/>
</dbReference>
<keyword evidence="2" id="KW-0813">Transport</keyword>
<accession>G8YKJ7</accession>
<protein>
    <submittedName>
        <fullName evidence="8">Piso0_003175 protein</fullName>
    </submittedName>
</protein>
<evidence type="ECO:0000256" key="5">
    <source>
        <dbReference type="SAM" id="Coils"/>
    </source>
</evidence>
<dbReference type="AlphaFoldDB" id="G8YKJ7"/>
<feature type="domain" description="Exocyst complex component Sec10 N-terminal" evidence="7">
    <location>
        <begin position="53"/>
        <end position="168"/>
    </location>
</feature>
<dbReference type="EMBL" id="FO082052">
    <property type="protein sequence ID" value="CCE80842.1"/>
    <property type="molecule type" value="Genomic_DNA"/>
</dbReference>
<comment type="similarity">
    <text evidence="1">Belongs to the SEC10 family.</text>
</comment>
<dbReference type="Proteomes" id="UP000005222">
    <property type="component" value="Chromosome H"/>
</dbReference>
<sequence>MSFSIYDLDEHIRELLNLNNFLGGLSVNEFIEELSKDHSLKGAEVNKLEYLDPKPYIRTFESTLRELKRLTDESEKRKAQSERDVESFELKHSQNVLELSSKVDNITKKFSDLDTNISDVSSKIDPLGQSLNKISNSRDRSTETIFLIRAYHGFFTKSKYDPLEKLRTSKKYEDKVKCAKTVNNLLTLAKKIISSDIPKTSQCVTVIEKFGETMERDLLKKFDVYYESDEYERMREVASILHQYNGGSTVIQLFVNKHDFMMDIENLDDNSIIDNETVWQNLSDPSYTESLKDETTEALLDRLRMSIKGQARIVQQVFEDPTPVLKFFIQRIYAQIIQNKVSMYLQYSLSVSALAHVRVLHTLYVLVGDFTKDVREFLTTNDLDKENELAGIIDQCYYDLFIEYTSENYFSREKKNLEDLVYNLAHKFNLYHEKALSNQALATKLENMDNIETADKTMTESQDRSGFSFIEKKRLNQFTSFMKSKIAERSSRNSADLEKNTADYEENATLNLSKVEVVIKSVIESVARVLELSPLKAPEYSLEILEILLFDFGKLYINGGLEVSYDTLKQESANSKVHSTQLLDFSYLSSFNLVSEILYLLSSCIKKIILPCAVNTPNIKGRMINLTNRYVRRCEISLNIIILDTIKLITARIAFLLNKQKKKDFLCDNIVEDDTEACEEVSQFLTYCHGNLCSYLRGPNLNNVLVKVGMSFLNQLLEHYKKFIVNSTGGIILTKDVIRFQSVIDQWEISELSEKFTLLKEIGNLFTVHPNLINSLVAEGQLANLKPYSIRQYISKRSDFNPSYLERFFNFK</sequence>
<keyword evidence="10" id="KW-1185">Reference proteome</keyword>
<keyword evidence="4 5" id="KW-0175">Coiled coil</keyword>
<name>G8YKJ7_PICSO</name>
<evidence type="ECO:0000256" key="1">
    <source>
        <dbReference type="ARBA" id="ARBA00006572"/>
    </source>
</evidence>
<dbReference type="OrthoDB" id="125856at2759"/>
<dbReference type="InterPro" id="IPR009976">
    <property type="entry name" value="Sec10-like"/>
</dbReference>
<keyword evidence="3" id="KW-0268">Exocytosis</keyword>
<dbReference type="FunCoup" id="G8YKJ7">
    <property type="interactions" value="1326"/>
</dbReference>
<evidence type="ECO:0000313" key="10">
    <source>
        <dbReference type="Proteomes" id="UP000005222"/>
    </source>
</evidence>
<dbReference type="STRING" id="559304.G8YKJ7"/>
<evidence type="ECO:0000256" key="4">
    <source>
        <dbReference type="ARBA" id="ARBA00023054"/>
    </source>
</evidence>
<feature type="domain" description="Exocyst complex component Sec10-like alpha-helical bundle" evidence="6">
    <location>
        <begin position="177"/>
        <end position="808"/>
    </location>
</feature>
<evidence type="ECO:0000256" key="3">
    <source>
        <dbReference type="ARBA" id="ARBA00022483"/>
    </source>
</evidence>
<dbReference type="PANTHER" id="PTHR12100">
    <property type="entry name" value="SEC10"/>
    <property type="match status" value="1"/>
</dbReference>
<evidence type="ECO:0000256" key="2">
    <source>
        <dbReference type="ARBA" id="ARBA00022448"/>
    </source>
</evidence>
<evidence type="ECO:0000259" key="6">
    <source>
        <dbReference type="Pfam" id="PF07393"/>
    </source>
</evidence>
<evidence type="ECO:0000259" key="7">
    <source>
        <dbReference type="Pfam" id="PF20667"/>
    </source>
</evidence>
<dbReference type="PANTHER" id="PTHR12100:SF0">
    <property type="entry name" value="EXOCYST COMPLEX COMPONENT 5"/>
    <property type="match status" value="1"/>
</dbReference>
<dbReference type="Pfam" id="PF20667">
    <property type="entry name" value="Sec10_N"/>
    <property type="match status" value="1"/>
</dbReference>
<dbReference type="HOGENOM" id="CLU_008002_1_0_1"/>
<organism evidence="8 10">
    <name type="scientific">Pichia sorbitophila (strain ATCC MYA-4447 / BCRC 22081 / CBS 7064 / NBRC 10061 / NRRL Y-12695)</name>
    <name type="common">Hybrid yeast</name>
    <dbReference type="NCBI Taxonomy" id="559304"/>
    <lineage>
        <taxon>Eukaryota</taxon>
        <taxon>Fungi</taxon>
        <taxon>Dikarya</taxon>
        <taxon>Ascomycota</taxon>
        <taxon>Saccharomycotina</taxon>
        <taxon>Pichiomycetes</taxon>
        <taxon>Debaryomycetaceae</taxon>
        <taxon>Millerozyma</taxon>
    </lineage>
</organism>
<evidence type="ECO:0000313" key="8">
    <source>
        <dbReference type="EMBL" id="CCE80077.1"/>
    </source>
</evidence>
<dbReference type="GO" id="GO:0000145">
    <property type="term" value="C:exocyst"/>
    <property type="evidence" value="ECO:0007669"/>
    <property type="project" value="TreeGrafter"/>
</dbReference>
<dbReference type="GO" id="GO:0006887">
    <property type="term" value="P:exocytosis"/>
    <property type="evidence" value="ECO:0007669"/>
    <property type="project" value="UniProtKB-KW"/>
</dbReference>
<dbReference type="InterPro" id="IPR048627">
    <property type="entry name" value="Sec10_HB"/>
</dbReference>
<gene>
    <name evidence="8" type="primary">Piso0_003175</name>
    <name evidence="8" type="ORF">GNLVRS01_PISO0G06540g</name>
    <name evidence="9" type="ORF">GNLVRS01_PISO0H06541g</name>
</gene>
<dbReference type="Proteomes" id="UP000005222">
    <property type="component" value="Chromosome G"/>
</dbReference>
<dbReference type="eggNOG" id="KOG3745">
    <property type="taxonomic scope" value="Eukaryota"/>
</dbReference>
<reference evidence="10" key="2">
    <citation type="journal article" date="2012" name="G3 (Bethesda)">
        <title>Pichia sorbitophila, an interspecies yeast hybrid reveals early steps of genome resolution following polyploidization.</title>
        <authorList>
            <person name="Leh Louis V."/>
            <person name="Despons L."/>
            <person name="Friedrich A."/>
            <person name="Martin T."/>
            <person name="Durrens P."/>
            <person name="Casaregola S."/>
            <person name="Neuveglise C."/>
            <person name="Fairhead C."/>
            <person name="Marck C."/>
            <person name="Cruz J.A."/>
            <person name="Straub M.L."/>
            <person name="Kugler V."/>
            <person name="Sacerdot C."/>
            <person name="Uzunov Z."/>
            <person name="Thierry A."/>
            <person name="Weiss S."/>
            <person name="Bleykasten C."/>
            <person name="De Montigny J."/>
            <person name="Jacques N."/>
            <person name="Jung P."/>
            <person name="Lemaire M."/>
            <person name="Mallet S."/>
            <person name="Morel G."/>
            <person name="Richard G.F."/>
            <person name="Sarkar A."/>
            <person name="Savel G."/>
            <person name="Schacherer J."/>
            <person name="Seret M.L."/>
            <person name="Talla E."/>
            <person name="Samson G."/>
            <person name="Jubin C."/>
            <person name="Poulain J."/>
            <person name="Vacherie B."/>
            <person name="Barbe V."/>
            <person name="Pelletier E."/>
            <person name="Sherman D.J."/>
            <person name="Westhof E."/>
            <person name="Weissenbach J."/>
            <person name="Baret P.V."/>
            <person name="Wincker P."/>
            <person name="Gaillardin C."/>
            <person name="Dujon B."/>
            <person name="Souciet J.L."/>
        </authorList>
    </citation>
    <scope>NUCLEOTIDE SEQUENCE [LARGE SCALE GENOMIC DNA]</scope>
    <source>
        <strain evidence="10">ATCC MYA-4447 / BCRC 22081 / CBS 7064 / NBRC 10061 / NRRL Y-12695</strain>
    </source>
</reference>
<dbReference type="GO" id="GO:0006893">
    <property type="term" value="P:Golgi to plasma membrane transport"/>
    <property type="evidence" value="ECO:0007669"/>
    <property type="project" value="TreeGrafter"/>
</dbReference>
<proteinExistence type="inferred from homology"/>
<evidence type="ECO:0000313" key="9">
    <source>
        <dbReference type="EMBL" id="CCE80842.1"/>
    </source>
</evidence>
<dbReference type="InParanoid" id="G8YKJ7"/>
<reference evidence="8" key="1">
    <citation type="submission" date="2011-10" db="EMBL/GenBank/DDBJ databases">
        <authorList>
            <person name="Genoscope - CEA"/>
        </authorList>
    </citation>
    <scope>NUCLEOTIDE SEQUENCE</scope>
</reference>
<dbReference type="EMBL" id="FO082053">
    <property type="protein sequence ID" value="CCE80077.1"/>
    <property type="molecule type" value="Genomic_DNA"/>
</dbReference>